<protein>
    <submittedName>
        <fullName evidence="2">Uncharacterized protein</fullName>
    </submittedName>
</protein>
<evidence type="ECO:0000313" key="2">
    <source>
        <dbReference type="EMBL" id="OOL81972.1"/>
    </source>
</evidence>
<dbReference type="EMBL" id="MUYF01000003">
    <property type="protein sequence ID" value="OOL80445.1"/>
    <property type="molecule type" value="Genomic_DNA"/>
</dbReference>
<reference evidence="2 4" key="1">
    <citation type="submission" date="2017-01" db="EMBL/GenBank/DDBJ databases">
        <title>Complete Genome Sequence of Dolosigranulum pigrum isolated from a Patient with interstitial lung disease.</title>
        <authorList>
            <person name="Mukhopadhyay R."/>
            <person name="Joaquin J."/>
            <person name="Hogue R."/>
            <person name="Fitzgerald S."/>
            <person name="Jospin G."/>
            <person name="Eisen J.A."/>
            <person name="Chaturvedi V."/>
        </authorList>
    </citation>
    <scope>NUCLEOTIDE SEQUENCE [LARGE SCALE GENOMIC DNA]</scope>
    <source>
        <strain evidence="2 4">15S00348</strain>
    </source>
</reference>
<dbReference type="EMBL" id="MUYF01000003">
    <property type="protein sequence ID" value="OOL81972.1"/>
    <property type="molecule type" value="Genomic_DNA"/>
</dbReference>
<dbReference type="EMBL" id="MUYF01000001">
    <property type="protein sequence ID" value="OOL82159.1"/>
    <property type="molecule type" value="Genomic_DNA"/>
</dbReference>
<accession>A0A1S8KQI3</accession>
<organism evidence="2 4">
    <name type="scientific">Dolosigranulum pigrum</name>
    <dbReference type="NCBI Taxonomy" id="29394"/>
    <lineage>
        <taxon>Bacteria</taxon>
        <taxon>Bacillati</taxon>
        <taxon>Bacillota</taxon>
        <taxon>Bacilli</taxon>
        <taxon>Lactobacillales</taxon>
        <taxon>Carnobacteriaceae</taxon>
        <taxon>Dolosigranulum</taxon>
    </lineage>
</organism>
<evidence type="ECO:0000313" key="3">
    <source>
        <dbReference type="EMBL" id="OOL82159.1"/>
    </source>
</evidence>
<dbReference type="AlphaFoldDB" id="A0A1S8KQI3"/>
<sequence length="134" mass="15321">MYIKIIVALTTIIGTMAVYISQIPVRESMMPGESCLFRSICFYSGWLDMMYIRGEKWMNKEEETILEGVTWKEAMQLILLSLQNKLPPNISKEVMNEFELLGEYIEKAPIAVGAEDKLSRFSISEKGGKIDDEN</sequence>
<dbReference type="Proteomes" id="UP000190409">
    <property type="component" value="Unassembled WGS sequence"/>
</dbReference>
<evidence type="ECO:0000313" key="1">
    <source>
        <dbReference type="EMBL" id="OOL80445.1"/>
    </source>
</evidence>
<gene>
    <name evidence="3" type="ORF">BWX42_00045</name>
    <name evidence="1" type="ORF">BWX42_00360</name>
    <name evidence="2" type="ORF">BWX42_10010</name>
</gene>
<proteinExistence type="predicted"/>
<comment type="caution">
    <text evidence="2">The sequence shown here is derived from an EMBL/GenBank/DDBJ whole genome shotgun (WGS) entry which is preliminary data.</text>
</comment>
<evidence type="ECO:0000313" key="4">
    <source>
        <dbReference type="Proteomes" id="UP000190409"/>
    </source>
</evidence>
<name>A0A1S8KQI3_9LACT</name>